<dbReference type="AlphaFoldDB" id="A0A368GVT9"/>
<feature type="compositionally biased region" description="Basic and acidic residues" evidence="1">
    <location>
        <begin position="457"/>
        <end position="470"/>
    </location>
</feature>
<evidence type="ECO:0000313" key="3">
    <source>
        <dbReference type="Proteomes" id="UP000252519"/>
    </source>
</evidence>
<dbReference type="OrthoDB" id="5876746at2759"/>
<keyword evidence="3" id="KW-1185">Reference proteome</keyword>
<feature type="compositionally biased region" description="Pro residues" evidence="1">
    <location>
        <begin position="161"/>
        <end position="176"/>
    </location>
</feature>
<feature type="compositionally biased region" description="Low complexity" evidence="1">
    <location>
        <begin position="733"/>
        <end position="746"/>
    </location>
</feature>
<feature type="region of interest" description="Disordered" evidence="1">
    <location>
        <begin position="712"/>
        <end position="819"/>
    </location>
</feature>
<feature type="region of interest" description="Disordered" evidence="1">
    <location>
        <begin position="206"/>
        <end position="525"/>
    </location>
</feature>
<feature type="compositionally biased region" description="Polar residues" evidence="1">
    <location>
        <begin position="478"/>
        <end position="487"/>
    </location>
</feature>
<dbReference type="Pfam" id="PF12815">
    <property type="entry name" value="CTD"/>
    <property type="match status" value="1"/>
</dbReference>
<organism evidence="2 3">
    <name type="scientific">Ancylostoma caninum</name>
    <name type="common">Dog hookworm</name>
    <dbReference type="NCBI Taxonomy" id="29170"/>
    <lineage>
        <taxon>Eukaryota</taxon>
        <taxon>Metazoa</taxon>
        <taxon>Ecdysozoa</taxon>
        <taxon>Nematoda</taxon>
        <taxon>Chromadorea</taxon>
        <taxon>Rhabditida</taxon>
        <taxon>Rhabditina</taxon>
        <taxon>Rhabditomorpha</taxon>
        <taxon>Strongyloidea</taxon>
        <taxon>Ancylostomatidae</taxon>
        <taxon>Ancylostomatinae</taxon>
        <taxon>Ancylostoma</taxon>
    </lineage>
</organism>
<feature type="compositionally biased region" description="Polar residues" evidence="1">
    <location>
        <begin position="79"/>
        <end position="108"/>
    </location>
</feature>
<accession>A0A368GVT9</accession>
<feature type="compositionally biased region" description="Pro residues" evidence="1">
    <location>
        <begin position="140"/>
        <end position="154"/>
    </location>
</feature>
<feature type="compositionally biased region" description="Basic and acidic residues" evidence="1">
    <location>
        <begin position="306"/>
        <end position="320"/>
    </location>
</feature>
<comment type="caution">
    <text evidence="2">The sequence shown here is derived from an EMBL/GenBank/DDBJ whole genome shotgun (WGS) entry which is preliminary data.</text>
</comment>
<protein>
    <submittedName>
        <fullName evidence="2">Uncharacterized protein</fullName>
    </submittedName>
</protein>
<proteinExistence type="predicted"/>
<dbReference type="Proteomes" id="UP000252519">
    <property type="component" value="Unassembled WGS sequence"/>
</dbReference>
<dbReference type="EMBL" id="JOJR01000067">
    <property type="protein sequence ID" value="RCN47115.1"/>
    <property type="molecule type" value="Genomic_DNA"/>
</dbReference>
<dbReference type="STRING" id="29170.A0A368GVT9"/>
<name>A0A368GVT9_ANCCA</name>
<feature type="compositionally biased region" description="Polar residues" evidence="1">
    <location>
        <begin position="589"/>
        <end position="608"/>
    </location>
</feature>
<feature type="compositionally biased region" description="Pro residues" evidence="1">
    <location>
        <begin position="209"/>
        <end position="219"/>
    </location>
</feature>
<feature type="compositionally biased region" description="Basic residues" evidence="1">
    <location>
        <begin position="802"/>
        <end position="812"/>
    </location>
</feature>
<sequence>MPSPAHYPDGTARSPRYSDDDEMIEPAYFRAVRSRSQSRCGTPAQENGDEAKDTARQAAGGNERRASSVWNASLPKPQLFSNIFFQDQLPSSSGSAQQGTPPNASSGLSPPKKTRNGASYHVLYLFDSPVEKTEAVRAHPTPPEPAPPPPPPETSPIETDQPPPPPLPPPEEPVAVPPSNDYYKTNVIGDTKFVSVNCAEIIRLHPSMLLPPPPPPPAPSSLGVRLSVPSQPATKPAPPPPTAPSTSSGVDRGLDFCRKSSAPTVRSTNKKSRQDGLLEENPSPPRSPRRRLSRSPGPRAPLCPSQRRETGSKTPAHESQPHASGSRTPGYRYDSNNVCNGARTPAHGSATPYHSVQTPRYCGGSPEYKGGARTPGYGGRTPNQGSYGARTPGCGGWTPGNGPNTPFYMPENNYGARTPNQGSQTPYYEPQSSGYGARSPGPRGPSRGPSTPFYTRDSPERGPHTPRDGARTPLFDGRSSTSHTAENPSLPGSAKSSGFNKAYAGHTPMRPPASYPDGTPRSPRYEDNEEEAMQVFFFLRLFSPTFLISSVNTSSCMTFHILNFWVFSPACGSCGLMFLYSSPSYMRSPKYTGSSNEEPQPVQPTNVPDSDPLSIHNRVRTPPPPERTAFQQNTPPAFPNASPMNGFGVMGQPGMPSFSPAPPQNPFMPPPPFGHPPFMFPNQFGMFPPPGMPPIGVPPPAGVPPPFFPGLHVPPSPFAPPQPLFASTPKPPTSSSNVPQQSNSPPKSDMPSTSTASGEPRPPTTTTSSKKCAPPQRAGGSVYLETPPPAPKPSAPTSKPRKEPKKRKRRRSYDRSDSD</sequence>
<feature type="compositionally biased region" description="Low complexity" evidence="1">
    <location>
        <begin position="432"/>
        <end position="452"/>
    </location>
</feature>
<feature type="region of interest" description="Disordered" evidence="1">
    <location>
        <begin position="1"/>
        <end position="185"/>
    </location>
</feature>
<evidence type="ECO:0000256" key="1">
    <source>
        <dbReference type="SAM" id="MobiDB-lite"/>
    </source>
</evidence>
<gene>
    <name evidence="2" type="ORF">ANCCAN_06839</name>
</gene>
<feature type="region of interest" description="Disordered" evidence="1">
    <location>
        <begin position="589"/>
        <end position="615"/>
    </location>
</feature>
<reference evidence="2 3" key="1">
    <citation type="submission" date="2014-10" db="EMBL/GenBank/DDBJ databases">
        <title>Draft genome of the hookworm Ancylostoma caninum.</title>
        <authorList>
            <person name="Mitreva M."/>
        </authorList>
    </citation>
    <scope>NUCLEOTIDE SEQUENCE [LARGE SCALE GENOMIC DNA]</scope>
    <source>
        <strain evidence="2 3">Baltimore</strain>
    </source>
</reference>
<feature type="compositionally biased region" description="Pro residues" evidence="1">
    <location>
        <begin position="712"/>
        <end position="723"/>
    </location>
</feature>
<evidence type="ECO:0000313" key="2">
    <source>
        <dbReference type="EMBL" id="RCN47115.1"/>
    </source>
</evidence>